<feature type="compositionally biased region" description="Polar residues" evidence="5">
    <location>
        <begin position="612"/>
        <end position="623"/>
    </location>
</feature>
<dbReference type="InterPro" id="IPR001680">
    <property type="entry name" value="WD40_rpt"/>
</dbReference>
<keyword evidence="3" id="KW-0677">Repeat</keyword>
<comment type="caution">
    <text evidence="8">The sequence shown here is derived from an EMBL/GenBank/DDBJ whole genome shotgun (WGS) entry which is preliminary data.</text>
</comment>
<evidence type="ECO:0000256" key="5">
    <source>
        <dbReference type="SAM" id="MobiDB-lite"/>
    </source>
</evidence>
<dbReference type="Pfam" id="PF23409">
    <property type="entry name" value="Beta-prop_EML"/>
    <property type="match status" value="1"/>
</dbReference>
<dbReference type="InterPro" id="IPR055442">
    <property type="entry name" value="Beta-prop_EML-like_2nd"/>
</dbReference>
<feature type="compositionally biased region" description="Polar residues" evidence="5">
    <location>
        <begin position="664"/>
        <end position="677"/>
    </location>
</feature>
<name>A0A9X0DAP9_9CNID</name>
<feature type="repeat" description="WD" evidence="4">
    <location>
        <begin position="211"/>
        <end position="242"/>
    </location>
</feature>
<dbReference type="InterPro" id="IPR036322">
    <property type="entry name" value="WD40_repeat_dom_sf"/>
</dbReference>
<sequence length="743" mass="83459">MLYVVATMVVIYNKTTNTQRHYTGHADDIKCMAVHPNQWYIATGQATGLSVDQNELSHIRIWDAETLITLAVLALQEYSISISCLAFSQEDNGKQLACVDALDDEYHLTVWEWEERTITQQSKGQSNAIVAVIFDPDDSKTLVTCGKEHIYFWRLHNTRLERKNGYFEKYEIPQYFTCLEFSPNGDVVTGDSNGSITVWGKVSKKIKFVVRNAHEKSILSLRLLENGTLLSGGLDGKLAAWDANKYFNTPLQETQLDSGFGGICAIEPLHTGHGDDVNVLVGVTNNNIIEGSLTSPFLPVVQSHKDEVHALAVHPNETQFISASLDHCVSLWDAETHQVIWTIDVEFPIKSADFYSTGDVLALGTTVGRWIVLSSDSGIHIASFQDGTDPLSDLEYAKDGEHIAVASHDGNIYVHAVYDEGTTYRRVGCCSGHSEPIMFLDWSLDGCFLQSLSTDYEHIVWEIGGFQREESQDIIRDVDWSTRNVMLGYDVAGVWPSQPDDGNLVNSSDLSWSRKVFAVGDELGYIRLFRFPCSQPGAHYHQWRVVSAGKLPVVNEEEEEYDTENDMNQASRHHKDNHSDNESYHSDYSADDQEDDEDYEYSKNAARGKQARGQQRPSDNSHYSDAADSSPRDAPQGHGRPLRKNHLNQPTGDDSRSVGRSPRYNVQAQNTRSQQGSYAEKFNKQKAVGNARRNPPQQEPADMGHYSDEESPRQRPGHAGRGGGRSRHPARGQDREWDRRQMR</sequence>
<keyword evidence="9" id="KW-1185">Reference proteome</keyword>
<evidence type="ECO:0000256" key="2">
    <source>
        <dbReference type="ARBA" id="ARBA00022701"/>
    </source>
</evidence>
<evidence type="ECO:0000256" key="3">
    <source>
        <dbReference type="ARBA" id="ARBA00022737"/>
    </source>
</evidence>
<dbReference type="InterPro" id="IPR055439">
    <property type="entry name" value="Beta-prop_EML_1st"/>
</dbReference>
<reference evidence="8" key="1">
    <citation type="submission" date="2023-01" db="EMBL/GenBank/DDBJ databases">
        <title>Genome assembly of the deep-sea coral Lophelia pertusa.</title>
        <authorList>
            <person name="Herrera S."/>
            <person name="Cordes E."/>
        </authorList>
    </citation>
    <scope>NUCLEOTIDE SEQUENCE</scope>
    <source>
        <strain evidence="8">USNM1676648</strain>
        <tissue evidence="8">Polyp</tissue>
    </source>
</reference>
<dbReference type="PROSITE" id="PS50082">
    <property type="entry name" value="WD_REPEATS_2"/>
    <property type="match status" value="2"/>
</dbReference>
<feature type="compositionally biased region" description="Basic and acidic residues" evidence="5">
    <location>
        <begin position="731"/>
        <end position="743"/>
    </location>
</feature>
<feature type="repeat" description="WD" evidence="4">
    <location>
        <begin position="301"/>
        <end position="342"/>
    </location>
</feature>
<dbReference type="GO" id="GO:0008017">
    <property type="term" value="F:microtubule binding"/>
    <property type="evidence" value="ECO:0007669"/>
    <property type="project" value="TreeGrafter"/>
</dbReference>
<dbReference type="GO" id="GO:0072686">
    <property type="term" value="C:mitotic spindle"/>
    <property type="evidence" value="ECO:0007669"/>
    <property type="project" value="TreeGrafter"/>
</dbReference>
<dbReference type="Gene3D" id="2.130.10.10">
    <property type="entry name" value="YVTN repeat-like/Quinoprotein amine dehydrogenase"/>
    <property type="match status" value="2"/>
</dbReference>
<proteinExistence type="predicted"/>
<evidence type="ECO:0000313" key="9">
    <source>
        <dbReference type="Proteomes" id="UP001163046"/>
    </source>
</evidence>
<dbReference type="SUPFAM" id="SSF50978">
    <property type="entry name" value="WD40 repeat-like"/>
    <property type="match status" value="1"/>
</dbReference>
<evidence type="ECO:0000256" key="1">
    <source>
        <dbReference type="ARBA" id="ARBA00022574"/>
    </source>
</evidence>
<feature type="domain" description="EML-like first beta-propeller" evidence="6">
    <location>
        <begin position="18"/>
        <end position="291"/>
    </location>
</feature>
<feature type="compositionally biased region" description="Acidic residues" evidence="5">
    <location>
        <begin position="556"/>
        <end position="565"/>
    </location>
</feature>
<dbReference type="PANTHER" id="PTHR13720:SF50">
    <property type="entry name" value="ECHINODERM MICROTUBULE-ASSOCIATED PROTEIN-LIKE 2"/>
    <property type="match status" value="1"/>
</dbReference>
<dbReference type="GO" id="GO:0005874">
    <property type="term" value="C:microtubule"/>
    <property type="evidence" value="ECO:0007669"/>
    <property type="project" value="UniProtKB-KW"/>
</dbReference>
<feature type="compositionally biased region" description="Acidic residues" evidence="5">
    <location>
        <begin position="589"/>
        <end position="599"/>
    </location>
</feature>
<evidence type="ECO:0000259" key="7">
    <source>
        <dbReference type="Pfam" id="PF23414"/>
    </source>
</evidence>
<keyword evidence="2" id="KW-0493">Microtubule</keyword>
<dbReference type="EMBL" id="MU825398">
    <property type="protein sequence ID" value="KAJ7393612.1"/>
    <property type="molecule type" value="Genomic_DNA"/>
</dbReference>
<dbReference type="InterPro" id="IPR015943">
    <property type="entry name" value="WD40/YVTN_repeat-like_dom_sf"/>
</dbReference>
<dbReference type="OrthoDB" id="5968839at2759"/>
<dbReference type="AlphaFoldDB" id="A0A9X0DAP9"/>
<evidence type="ECO:0000259" key="6">
    <source>
        <dbReference type="Pfam" id="PF23409"/>
    </source>
</evidence>
<dbReference type="Proteomes" id="UP001163046">
    <property type="component" value="Unassembled WGS sequence"/>
</dbReference>
<evidence type="ECO:0000313" key="8">
    <source>
        <dbReference type="EMBL" id="KAJ7393612.1"/>
    </source>
</evidence>
<feature type="domain" description="EML-like second beta-propeller" evidence="7">
    <location>
        <begin position="309"/>
        <end position="547"/>
    </location>
</feature>
<keyword evidence="1 4" id="KW-0853">WD repeat</keyword>
<organism evidence="8 9">
    <name type="scientific">Desmophyllum pertusum</name>
    <dbReference type="NCBI Taxonomy" id="174260"/>
    <lineage>
        <taxon>Eukaryota</taxon>
        <taxon>Metazoa</taxon>
        <taxon>Cnidaria</taxon>
        <taxon>Anthozoa</taxon>
        <taxon>Hexacorallia</taxon>
        <taxon>Scleractinia</taxon>
        <taxon>Caryophylliina</taxon>
        <taxon>Caryophylliidae</taxon>
        <taxon>Desmophyllum</taxon>
    </lineage>
</organism>
<dbReference type="SMART" id="SM00320">
    <property type="entry name" value="WD40"/>
    <property type="match status" value="7"/>
</dbReference>
<accession>A0A9X0DAP9</accession>
<evidence type="ECO:0000256" key="4">
    <source>
        <dbReference type="PROSITE-ProRule" id="PRU00221"/>
    </source>
</evidence>
<protein>
    <submittedName>
        <fullName evidence="8">Uncharacterized protein</fullName>
    </submittedName>
</protein>
<dbReference type="GO" id="GO:0000226">
    <property type="term" value="P:microtubule cytoskeleton organization"/>
    <property type="evidence" value="ECO:0007669"/>
    <property type="project" value="TreeGrafter"/>
</dbReference>
<feature type="region of interest" description="Disordered" evidence="5">
    <location>
        <begin position="556"/>
        <end position="743"/>
    </location>
</feature>
<dbReference type="SUPFAM" id="SSF50960">
    <property type="entry name" value="TolB, C-terminal domain"/>
    <property type="match status" value="1"/>
</dbReference>
<dbReference type="PROSITE" id="PS50294">
    <property type="entry name" value="WD_REPEATS_REGION"/>
    <property type="match status" value="1"/>
</dbReference>
<dbReference type="Pfam" id="PF23414">
    <property type="entry name" value="Beta-prop_EML_2"/>
    <property type="match status" value="1"/>
</dbReference>
<gene>
    <name evidence="8" type="ORF">OS493_006599</name>
</gene>
<dbReference type="InterPro" id="IPR050630">
    <property type="entry name" value="WD_repeat_EMAP"/>
</dbReference>
<dbReference type="PANTHER" id="PTHR13720">
    <property type="entry name" value="WD-40 REPEAT PROTEIN"/>
    <property type="match status" value="1"/>
</dbReference>